<name>A0A2G9SD75_AQUCT</name>
<dbReference type="NCBIfam" id="TIGR00455">
    <property type="entry name" value="apsK"/>
    <property type="match status" value="1"/>
</dbReference>
<gene>
    <name evidence="13" type="ORF">AB205_0191980</name>
</gene>
<evidence type="ECO:0000256" key="7">
    <source>
        <dbReference type="ARBA" id="ARBA00022777"/>
    </source>
</evidence>
<dbReference type="InterPro" id="IPR015947">
    <property type="entry name" value="PUA-like_sf"/>
</dbReference>
<dbReference type="InterPro" id="IPR014729">
    <property type="entry name" value="Rossmann-like_a/b/a_fold"/>
</dbReference>
<protein>
    <submittedName>
        <fullName evidence="13">Uncharacterized protein</fullName>
    </submittedName>
</protein>
<dbReference type="Pfam" id="PF01583">
    <property type="entry name" value="APS_kinase"/>
    <property type="match status" value="1"/>
</dbReference>
<dbReference type="Pfam" id="PF14306">
    <property type="entry name" value="PUA_2"/>
    <property type="match status" value="1"/>
</dbReference>
<dbReference type="GO" id="GO:0004781">
    <property type="term" value="F:sulfate adenylyltransferase (ATP) activity"/>
    <property type="evidence" value="ECO:0007669"/>
    <property type="project" value="InterPro"/>
</dbReference>
<keyword evidence="7" id="KW-0418">Kinase</keyword>
<dbReference type="FunFam" id="3.40.50.300:FF:000212">
    <property type="entry name" value="Adenylyl-sulfate kinase"/>
    <property type="match status" value="1"/>
</dbReference>
<dbReference type="OrthoDB" id="506431at2759"/>
<dbReference type="SUPFAM" id="SSF52374">
    <property type="entry name" value="Nucleotidylyl transferase"/>
    <property type="match status" value="1"/>
</dbReference>
<evidence type="ECO:0000259" key="12">
    <source>
        <dbReference type="Pfam" id="PF14306"/>
    </source>
</evidence>
<dbReference type="SUPFAM" id="SSF52540">
    <property type="entry name" value="P-loop containing nucleoside triphosphate hydrolases"/>
    <property type="match status" value="1"/>
</dbReference>
<keyword evidence="6" id="KW-0547">Nucleotide-binding</keyword>
<dbReference type="UniPathway" id="UPA00097"/>
<keyword evidence="8" id="KW-0067">ATP-binding</keyword>
<dbReference type="Gene3D" id="3.40.50.620">
    <property type="entry name" value="HUPs"/>
    <property type="match status" value="1"/>
</dbReference>
<dbReference type="PANTHER" id="PTHR11055">
    <property type="entry name" value="BIFUNCTIONAL 3'-PHOSPHOADENOSINE 5'-PHOSPHOSULFATE SYNTHASE"/>
    <property type="match status" value="1"/>
</dbReference>
<dbReference type="GO" id="GO:0050428">
    <property type="term" value="P:3'-phosphoadenosine 5'-phosphosulfate biosynthetic process"/>
    <property type="evidence" value="ECO:0007669"/>
    <property type="project" value="TreeGrafter"/>
</dbReference>
<proteinExistence type="inferred from homology"/>
<keyword evidence="4" id="KW-0808">Transferase</keyword>
<dbReference type="Pfam" id="PF01747">
    <property type="entry name" value="ATP-sulfurylase"/>
    <property type="match status" value="1"/>
</dbReference>
<dbReference type="Gene3D" id="3.10.400.10">
    <property type="entry name" value="Sulfate adenylyltransferase"/>
    <property type="match status" value="1"/>
</dbReference>
<dbReference type="PANTHER" id="PTHR11055:SF16">
    <property type="entry name" value="BIFUNCTIONAL 3'-PHOSPHOADENOSINE 5'-PHOSPHOSULFATE SYNTHASE 2"/>
    <property type="match status" value="1"/>
</dbReference>
<evidence type="ECO:0000256" key="8">
    <source>
        <dbReference type="ARBA" id="ARBA00022840"/>
    </source>
</evidence>
<dbReference type="AlphaFoldDB" id="A0A2G9SD75"/>
<dbReference type="EMBL" id="KV924278">
    <property type="protein sequence ID" value="PIO38109.1"/>
    <property type="molecule type" value="Genomic_DNA"/>
</dbReference>
<keyword evidence="14" id="KW-1185">Reference proteome</keyword>
<comment type="similarity">
    <text evidence="3">In the C-terminal section; belongs to the sulfate adenylyltransferase family.</text>
</comment>
<dbReference type="InterPro" id="IPR002891">
    <property type="entry name" value="APS"/>
</dbReference>
<dbReference type="GO" id="GO:0005524">
    <property type="term" value="F:ATP binding"/>
    <property type="evidence" value="ECO:0007669"/>
    <property type="project" value="UniProtKB-KW"/>
</dbReference>
<evidence type="ECO:0000256" key="4">
    <source>
        <dbReference type="ARBA" id="ARBA00022679"/>
    </source>
</evidence>
<evidence type="ECO:0000256" key="9">
    <source>
        <dbReference type="ARBA" id="ARBA00023268"/>
    </source>
</evidence>
<evidence type="ECO:0000313" key="14">
    <source>
        <dbReference type="Proteomes" id="UP000228934"/>
    </source>
</evidence>
<dbReference type="InterPro" id="IPR024951">
    <property type="entry name" value="Sulfurylase_cat_dom"/>
</dbReference>
<dbReference type="Gene3D" id="3.40.50.300">
    <property type="entry name" value="P-loop containing nucleotide triphosphate hydrolases"/>
    <property type="match status" value="1"/>
</dbReference>
<keyword evidence="5" id="KW-0548">Nucleotidyltransferase</keyword>
<evidence type="ECO:0000313" key="13">
    <source>
        <dbReference type="EMBL" id="PIO38109.1"/>
    </source>
</evidence>
<dbReference type="InterPro" id="IPR002650">
    <property type="entry name" value="Sulphate_adenylyltransferase"/>
</dbReference>
<sequence>MYACSRVLLLRPLTQTEGLGPTPVSQLLERDSGGASALVHTTGSDRAQGHLQKSTNVVYQSHHVSRNKRGQVVGTRGGFRGCTVWLTGLSGAGKTTLGFALEEYLVAHAIPCYSLDGDNIRHGLNKNLGFSSEDREENIRRIAEVAKLFADAGLVCITSFISPYAKDRMEARKVHDTAGLPFFEIFVDAPLDICESRDVKGLYKKARAGEIKGFTGIDAEYEKPEAPELVLKTNLHTVNECIQHIVELLQEGAIVPSSATKDVHELFVPENRLDEAREEAENLPSVQISKLDLQWVQILSEGWATPLKGFMREREYLQVMHFNTLLDGGVINLSIPIVLPVSTEDKEKLSGLKALTLSYEGKRVAILRNPEFFEHRKDERCARVWGTTCTKHPHVKMVMESGDWLVGGDLEVLERIRWEDGLDQYRLTPLELRQKAKEMNADAVFAFQLRNPVHNGHALLMQDTKRHLLARGYKNPVLLLHPLGGWTKDDDVPLDWRMKQHAAVLEEGVLDPKSTIVAIFPSPMLYAGPTEVQWHCRSRMIAGSNFYIVGRDPAGMPHPETKVDLYEPTHGGKVLSMAPGLTSVEIIPFRVAAYNTKTKSMAFYDKEKHSEFDFISGTRMRKLAREGENPPDGFMAPKAWKVLTDYYCSLEKNY</sequence>
<evidence type="ECO:0000256" key="2">
    <source>
        <dbReference type="ARBA" id="ARBA00007268"/>
    </source>
</evidence>
<dbReference type="HAMAP" id="MF_00065">
    <property type="entry name" value="Adenylyl_sulf_kinase"/>
    <property type="match status" value="1"/>
</dbReference>
<feature type="domain" description="Sulphate adenylyltransferase catalytic" evidence="11">
    <location>
        <begin position="423"/>
        <end position="645"/>
    </location>
</feature>
<dbReference type="Proteomes" id="UP000228934">
    <property type="component" value="Unassembled WGS sequence"/>
</dbReference>
<evidence type="ECO:0000256" key="3">
    <source>
        <dbReference type="ARBA" id="ARBA00009290"/>
    </source>
</evidence>
<accession>A0A2G9SD75</accession>
<dbReference type="SUPFAM" id="SSF88697">
    <property type="entry name" value="PUA domain-like"/>
    <property type="match status" value="1"/>
</dbReference>
<feature type="domain" description="ATP-sulfurylase PUA-like" evidence="12">
    <location>
        <begin position="261"/>
        <end position="415"/>
    </location>
</feature>
<dbReference type="NCBIfam" id="TIGR00339">
    <property type="entry name" value="sopT"/>
    <property type="match status" value="1"/>
</dbReference>
<evidence type="ECO:0000256" key="6">
    <source>
        <dbReference type="ARBA" id="ARBA00022741"/>
    </source>
</evidence>
<evidence type="ECO:0000256" key="5">
    <source>
        <dbReference type="ARBA" id="ARBA00022695"/>
    </source>
</evidence>
<organism evidence="13 14">
    <name type="scientific">Aquarana catesbeiana</name>
    <name type="common">American bullfrog</name>
    <name type="synonym">Rana catesbeiana</name>
    <dbReference type="NCBI Taxonomy" id="8400"/>
    <lineage>
        <taxon>Eukaryota</taxon>
        <taxon>Metazoa</taxon>
        <taxon>Chordata</taxon>
        <taxon>Craniata</taxon>
        <taxon>Vertebrata</taxon>
        <taxon>Euteleostomi</taxon>
        <taxon>Amphibia</taxon>
        <taxon>Batrachia</taxon>
        <taxon>Anura</taxon>
        <taxon>Neobatrachia</taxon>
        <taxon>Ranoidea</taxon>
        <taxon>Ranidae</taxon>
        <taxon>Aquarana</taxon>
    </lineage>
</organism>
<keyword evidence="9" id="KW-0511">Multifunctional enzyme</keyword>
<evidence type="ECO:0000259" key="11">
    <source>
        <dbReference type="Pfam" id="PF01747"/>
    </source>
</evidence>
<feature type="domain" description="APS kinase" evidence="10">
    <location>
        <begin position="80"/>
        <end position="232"/>
    </location>
</feature>
<dbReference type="FunFam" id="3.40.50.620:FF:000006">
    <property type="entry name" value="bifunctional 3'-phosphoadenosine 5'-phosphosulfate synthase 1"/>
    <property type="match status" value="1"/>
</dbReference>
<dbReference type="InterPro" id="IPR025980">
    <property type="entry name" value="ATP-Sase_PUA-like_dom"/>
</dbReference>
<comment type="similarity">
    <text evidence="2">In the N-terminal section; belongs to the APS kinase family.</text>
</comment>
<comment type="pathway">
    <text evidence="1">Sulfur metabolism; sulfate assimilation.</text>
</comment>
<dbReference type="CDD" id="cd02027">
    <property type="entry name" value="APSK"/>
    <property type="match status" value="1"/>
</dbReference>
<dbReference type="InterPro" id="IPR059117">
    <property type="entry name" value="APS_kinase_dom"/>
</dbReference>
<reference evidence="14" key="1">
    <citation type="journal article" date="2017" name="Nat. Commun.">
        <title>The North American bullfrog draft genome provides insight into hormonal regulation of long noncoding RNA.</title>
        <authorList>
            <person name="Hammond S.A."/>
            <person name="Warren R.L."/>
            <person name="Vandervalk B.P."/>
            <person name="Kucuk E."/>
            <person name="Khan H."/>
            <person name="Gibb E.A."/>
            <person name="Pandoh P."/>
            <person name="Kirk H."/>
            <person name="Zhao Y."/>
            <person name="Jones M."/>
            <person name="Mungall A.J."/>
            <person name="Coope R."/>
            <person name="Pleasance S."/>
            <person name="Moore R.A."/>
            <person name="Holt R.A."/>
            <person name="Round J.M."/>
            <person name="Ohora S."/>
            <person name="Walle B.V."/>
            <person name="Veldhoen N."/>
            <person name="Helbing C.C."/>
            <person name="Birol I."/>
        </authorList>
    </citation>
    <scope>NUCLEOTIDE SEQUENCE [LARGE SCALE GENOMIC DNA]</scope>
</reference>
<dbReference type="GO" id="GO:0000103">
    <property type="term" value="P:sulfate assimilation"/>
    <property type="evidence" value="ECO:0007669"/>
    <property type="project" value="UniProtKB-UniPathway"/>
</dbReference>
<dbReference type="GO" id="GO:0004020">
    <property type="term" value="F:adenylylsulfate kinase activity"/>
    <property type="evidence" value="ECO:0007669"/>
    <property type="project" value="InterPro"/>
</dbReference>
<dbReference type="NCBIfam" id="NF003013">
    <property type="entry name" value="PRK03846.1"/>
    <property type="match status" value="1"/>
</dbReference>
<evidence type="ECO:0000256" key="1">
    <source>
        <dbReference type="ARBA" id="ARBA00005050"/>
    </source>
</evidence>
<dbReference type="InterPro" id="IPR027417">
    <property type="entry name" value="P-loop_NTPase"/>
</dbReference>
<evidence type="ECO:0000259" key="10">
    <source>
        <dbReference type="Pfam" id="PF01583"/>
    </source>
</evidence>
<dbReference type="CDD" id="cd00517">
    <property type="entry name" value="ATPS"/>
    <property type="match status" value="1"/>
</dbReference>
<dbReference type="FunFam" id="3.10.400.10:FF:000001">
    <property type="entry name" value="bifunctional 3'-phosphoadenosine 5'-phosphosulfate synthase 1"/>
    <property type="match status" value="1"/>
</dbReference>